<gene>
    <name evidence="1" type="ORF">GMARGA_LOCUS18724</name>
</gene>
<keyword evidence="2" id="KW-1185">Reference proteome</keyword>
<protein>
    <submittedName>
        <fullName evidence="1">26582_t:CDS:1</fullName>
    </submittedName>
</protein>
<proteinExistence type="predicted"/>
<name>A0ABN7VIZ7_GIGMA</name>
<reference evidence="1 2" key="1">
    <citation type="submission" date="2021-06" db="EMBL/GenBank/DDBJ databases">
        <authorList>
            <person name="Kallberg Y."/>
            <person name="Tangrot J."/>
            <person name="Rosling A."/>
        </authorList>
    </citation>
    <scope>NUCLEOTIDE SEQUENCE [LARGE SCALE GENOMIC DNA]</scope>
    <source>
        <strain evidence="1 2">120-4 pot B 10/14</strain>
    </source>
</reference>
<feature type="non-terminal residue" evidence="1">
    <location>
        <position position="1"/>
    </location>
</feature>
<dbReference type="EMBL" id="CAJVQB010015164">
    <property type="protein sequence ID" value="CAG8772876.1"/>
    <property type="molecule type" value="Genomic_DNA"/>
</dbReference>
<comment type="caution">
    <text evidence="1">The sequence shown here is derived from an EMBL/GenBank/DDBJ whole genome shotgun (WGS) entry which is preliminary data.</text>
</comment>
<accession>A0ABN7VIZ7</accession>
<sequence>THREKIFTICLNEIREQLSEDQAIERKQTLDVIRIKEILKIQLQKGMHNYRFIK</sequence>
<dbReference type="Proteomes" id="UP000789901">
    <property type="component" value="Unassembled WGS sequence"/>
</dbReference>
<evidence type="ECO:0000313" key="1">
    <source>
        <dbReference type="EMBL" id="CAG8772876.1"/>
    </source>
</evidence>
<organism evidence="1 2">
    <name type="scientific">Gigaspora margarita</name>
    <dbReference type="NCBI Taxonomy" id="4874"/>
    <lineage>
        <taxon>Eukaryota</taxon>
        <taxon>Fungi</taxon>
        <taxon>Fungi incertae sedis</taxon>
        <taxon>Mucoromycota</taxon>
        <taxon>Glomeromycotina</taxon>
        <taxon>Glomeromycetes</taxon>
        <taxon>Diversisporales</taxon>
        <taxon>Gigasporaceae</taxon>
        <taxon>Gigaspora</taxon>
    </lineage>
</organism>
<evidence type="ECO:0000313" key="2">
    <source>
        <dbReference type="Proteomes" id="UP000789901"/>
    </source>
</evidence>